<reference evidence="1" key="1">
    <citation type="journal article" date="2012" name="Science">
        <title>Fermentation, hydrogen, and sulfur metabolism in multiple uncultivated bacterial phyla.</title>
        <authorList>
            <person name="Wrighton K.C."/>
            <person name="Thomas B.C."/>
            <person name="Sharon I."/>
            <person name="Miller C.S."/>
            <person name="Castelle C.J."/>
            <person name="VerBerkmoes N.C."/>
            <person name="Wilkins M.J."/>
            <person name="Hettich R.L."/>
            <person name="Lipton M.S."/>
            <person name="Williams K.H."/>
            <person name="Long P.E."/>
            <person name="Banfield J.F."/>
        </authorList>
    </citation>
    <scope>NUCLEOTIDE SEQUENCE [LARGE SCALE GENOMIC DNA]</scope>
</reference>
<evidence type="ECO:0000313" key="1">
    <source>
        <dbReference type="EMBL" id="EKD25689.1"/>
    </source>
</evidence>
<name>K1YK75_9BACT</name>
<dbReference type="EMBL" id="AMFJ01036008">
    <property type="protein sequence ID" value="EKD25689.1"/>
    <property type="molecule type" value="Genomic_DNA"/>
</dbReference>
<protein>
    <submittedName>
        <fullName evidence="1">Uncharacterized protein</fullName>
    </submittedName>
</protein>
<accession>K1YK75</accession>
<comment type="caution">
    <text evidence="1">The sequence shown here is derived from an EMBL/GenBank/DDBJ whole genome shotgun (WGS) entry which is preliminary data.</text>
</comment>
<sequence length="147" mass="16385">MENFSTRLSTESLRNVNALVQKIEGVCKNIEQSLAMCLELNSASVADYSVTTANKVESEFVDRVVLNIDKIKNHLRDLKNALNTKVINDMGSITTIIGSLQETSDTLQGFLLSNNFFNTTFQMPVMEIQSAIDQILQEVALVQHMNS</sequence>
<proteinExistence type="predicted"/>
<gene>
    <name evidence="1" type="ORF">ACD_80C00001G0001</name>
</gene>
<dbReference type="AlphaFoldDB" id="K1YK75"/>
<organism evidence="1">
    <name type="scientific">uncultured bacterium</name>
    <name type="common">gcode 4</name>
    <dbReference type="NCBI Taxonomy" id="1234023"/>
    <lineage>
        <taxon>Bacteria</taxon>
        <taxon>environmental samples</taxon>
    </lineage>
</organism>